<dbReference type="EMBL" id="LSRF01000033">
    <property type="protein sequence ID" value="KXP10355.1"/>
    <property type="molecule type" value="Genomic_DNA"/>
</dbReference>
<dbReference type="EMBL" id="LSRE01000008">
    <property type="protein sequence ID" value="KXP00096.1"/>
    <property type="molecule type" value="Genomic_DNA"/>
</dbReference>
<comment type="caution">
    <text evidence="3">The sequence shown here is derived from an EMBL/GenBank/DDBJ whole genome shotgun (WGS) entry which is preliminary data.</text>
</comment>
<accession>A0A138AJ12</accession>
<reference evidence="3" key="3">
    <citation type="submission" date="2016-02" db="EMBL/GenBank/DDBJ databases">
        <authorList>
            <person name="Teng J.L."/>
            <person name="Yang Y."/>
            <person name="Huang Y."/>
            <person name="Guo F."/>
            <person name="Wei W."/>
            <person name="Chen J.H."/>
            <person name="Wong S.Y."/>
            <person name="Lau S.K."/>
            <person name="Woo P.C."/>
        </authorList>
    </citation>
    <scope>NUCLEOTIDE SEQUENCE</scope>
    <source>
        <strain evidence="3">JCM 15929</strain>
    </source>
</reference>
<evidence type="ECO:0000313" key="2">
    <source>
        <dbReference type="EMBL" id="KXP00096.1"/>
    </source>
</evidence>
<sequence length="282" mass="28260">MTALLAGFVDDAGLFPPTALPMSEALARHRHDLAVGDPMLTHRFLCPAARIDELRAHLVEDDRIAVGIIASADAPDGALAAAAAAADADPRTQLALVEIACDLADLDPALAAATAYGTPVFVEATERTESPRFAAVLAGRGAGLKIRCGGVRADLFPEPAEVANALVSAAAAGVPVKATAGLHHAVRYRDPATGFVHHGFLNLVVAAARAAAGAGSGPVADVLSSADGAALAAEAAALTPDGATAARRLLVSYGSCSTTTPPTEAADLGLSPSALDTEGQRS</sequence>
<proteinExistence type="predicted"/>
<dbReference type="Proteomes" id="UP000070258">
    <property type="component" value="Unassembled WGS sequence"/>
</dbReference>
<evidence type="ECO:0000313" key="5">
    <source>
        <dbReference type="Proteomes" id="UP000070409"/>
    </source>
</evidence>
<evidence type="ECO:0000313" key="4">
    <source>
        <dbReference type="Proteomes" id="UP000070258"/>
    </source>
</evidence>
<name>A0A138AJ12_9ACTN</name>
<dbReference type="OrthoDB" id="9778153at2"/>
<dbReference type="Proteomes" id="UP000070409">
    <property type="component" value="Unassembled WGS sequence"/>
</dbReference>
<feature type="region of interest" description="Disordered" evidence="1">
    <location>
        <begin position="259"/>
        <end position="282"/>
    </location>
</feature>
<reference evidence="2 5" key="1">
    <citation type="submission" date="2016-02" db="EMBL/GenBank/DDBJ databases">
        <authorList>
            <person name="Teng J.L."/>
            <person name="Tang Y."/>
            <person name="Huang Y."/>
            <person name="Guo F."/>
            <person name="Wei W."/>
            <person name="Chen J.H."/>
            <person name="Wong S.Y."/>
            <person name="Lau S.K."/>
            <person name="Woo P.C."/>
        </authorList>
    </citation>
    <scope>NUCLEOTIDE SEQUENCE [LARGE SCALE GENOMIC DNA]</scope>
    <source>
        <strain evidence="2 5">JCM 13375</strain>
    </source>
</reference>
<gene>
    <name evidence="3" type="ORF">AXK60_07835</name>
    <name evidence="2" type="ORF">AXK61_16010</name>
</gene>
<dbReference type="STRING" id="239498.AXK60_07835"/>
<evidence type="ECO:0000256" key="1">
    <source>
        <dbReference type="SAM" id="MobiDB-lite"/>
    </source>
</evidence>
<organism evidence="3 4">
    <name type="scientific">Tsukamurella pseudospumae</name>
    <dbReference type="NCBI Taxonomy" id="239498"/>
    <lineage>
        <taxon>Bacteria</taxon>
        <taxon>Bacillati</taxon>
        <taxon>Actinomycetota</taxon>
        <taxon>Actinomycetes</taxon>
        <taxon>Mycobacteriales</taxon>
        <taxon>Tsukamurellaceae</taxon>
        <taxon>Tsukamurella</taxon>
    </lineage>
</organism>
<protein>
    <recommendedName>
        <fullName evidence="6">Orn/DAP/Arg decarboxylase 2 N-terminal domain-containing protein</fullName>
    </recommendedName>
</protein>
<keyword evidence="5" id="KW-1185">Reference proteome</keyword>
<dbReference type="AlphaFoldDB" id="A0A138AJ12"/>
<dbReference type="RefSeq" id="WP_068571389.1">
    <property type="nucleotide sequence ID" value="NZ_LSRE01000008.1"/>
</dbReference>
<reference evidence="4" key="2">
    <citation type="submission" date="2016-02" db="EMBL/GenBank/DDBJ databases">
        <authorList>
            <person name="Wen L."/>
            <person name="He K."/>
            <person name="Yang H."/>
        </authorList>
    </citation>
    <scope>NUCLEOTIDE SEQUENCE [LARGE SCALE GENOMIC DNA]</scope>
    <source>
        <strain evidence="4">JCM 15929</strain>
    </source>
</reference>
<evidence type="ECO:0008006" key="6">
    <source>
        <dbReference type="Google" id="ProtNLM"/>
    </source>
</evidence>
<evidence type="ECO:0000313" key="3">
    <source>
        <dbReference type="EMBL" id="KXP10355.1"/>
    </source>
</evidence>